<dbReference type="EMBL" id="RXIA01000004">
    <property type="protein sequence ID" value="RVU71481.1"/>
    <property type="molecule type" value="Genomic_DNA"/>
</dbReference>
<keyword evidence="7" id="KW-1185">Reference proteome</keyword>
<dbReference type="Gene3D" id="2.60.120.10">
    <property type="entry name" value="Jelly Rolls"/>
    <property type="match status" value="1"/>
</dbReference>
<keyword evidence="1" id="KW-0805">Transcription regulation</keyword>
<gene>
    <name evidence="6" type="ORF">EJK17_01910</name>
</gene>
<dbReference type="Pfam" id="PF13545">
    <property type="entry name" value="HTH_Crp_2"/>
    <property type="match status" value="1"/>
</dbReference>
<evidence type="ECO:0000313" key="7">
    <source>
        <dbReference type="Proteomes" id="UP000288291"/>
    </source>
</evidence>
<dbReference type="SMART" id="SM00419">
    <property type="entry name" value="HTH_CRP"/>
    <property type="match status" value="1"/>
</dbReference>
<accession>A0A437SX42</accession>
<comment type="caution">
    <text evidence="6">The sequence shown here is derived from an EMBL/GenBank/DDBJ whole genome shotgun (WGS) entry which is preliminary data.</text>
</comment>
<dbReference type="InterPro" id="IPR000595">
    <property type="entry name" value="cNMP-bd_dom"/>
</dbReference>
<proteinExistence type="predicted"/>
<dbReference type="GO" id="GO:0003700">
    <property type="term" value="F:DNA-binding transcription factor activity"/>
    <property type="evidence" value="ECO:0007669"/>
    <property type="project" value="TreeGrafter"/>
</dbReference>
<dbReference type="RefSeq" id="WP_103660593.1">
    <property type="nucleotide sequence ID" value="NZ_ML136873.1"/>
</dbReference>
<dbReference type="CDD" id="cd00038">
    <property type="entry name" value="CAP_ED"/>
    <property type="match status" value="1"/>
</dbReference>
<dbReference type="PROSITE" id="PS50042">
    <property type="entry name" value="CNMP_BINDING_3"/>
    <property type="match status" value="1"/>
</dbReference>
<dbReference type="InterPro" id="IPR018490">
    <property type="entry name" value="cNMP-bd_dom_sf"/>
</dbReference>
<dbReference type="GO" id="GO:0003677">
    <property type="term" value="F:DNA binding"/>
    <property type="evidence" value="ECO:0007669"/>
    <property type="project" value="UniProtKB-KW"/>
</dbReference>
<dbReference type="InterPro" id="IPR012318">
    <property type="entry name" value="HTH_CRP"/>
</dbReference>
<dbReference type="Proteomes" id="UP000288291">
    <property type="component" value="Unassembled WGS sequence"/>
</dbReference>
<reference evidence="6 7" key="1">
    <citation type="submission" date="2018-12" db="EMBL/GenBank/DDBJ databases">
        <authorList>
            <person name="Meng J."/>
        </authorList>
    </citation>
    <scope>NUCLEOTIDE SEQUENCE [LARGE SCALE GENOMIC DNA]</scope>
    <source>
        <strain evidence="6 7">HT111-2</strain>
    </source>
</reference>
<dbReference type="PRINTS" id="PR00034">
    <property type="entry name" value="HTHCRP"/>
</dbReference>
<organism evidence="6 7">
    <name type="scientific">Lactobacillus xujianguonis</name>
    <dbReference type="NCBI Taxonomy" id="2495899"/>
    <lineage>
        <taxon>Bacteria</taxon>
        <taxon>Bacillati</taxon>
        <taxon>Bacillota</taxon>
        <taxon>Bacilli</taxon>
        <taxon>Lactobacillales</taxon>
        <taxon>Lactobacillaceae</taxon>
        <taxon>Lactobacillus</taxon>
    </lineage>
</organism>
<dbReference type="PANTHER" id="PTHR24567">
    <property type="entry name" value="CRP FAMILY TRANSCRIPTIONAL REGULATORY PROTEIN"/>
    <property type="match status" value="1"/>
</dbReference>
<evidence type="ECO:0000313" key="6">
    <source>
        <dbReference type="EMBL" id="RVU71481.1"/>
    </source>
</evidence>
<name>A0A437SX42_9LACO</name>
<evidence type="ECO:0000259" key="4">
    <source>
        <dbReference type="PROSITE" id="PS50042"/>
    </source>
</evidence>
<evidence type="ECO:0000256" key="2">
    <source>
        <dbReference type="ARBA" id="ARBA00023125"/>
    </source>
</evidence>
<dbReference type="InterPro" id="IPR014710">
    <property type="entry name" value="RmlC-like_jellyroll"/>
</dbReference>
<dbReference type="PROSITE" id="PS51063">
    <property type="entry name" value="HTH_CRP_2"/>
    <property type="match status" value="1"/>
</dbReference>
<dbReference type="SUPFAM" id="SSF51206">
    <property type="entry name" value="cAMP-binding domain-like"/>
    <property type="match status" value="1"/>
</dbReference>
<feature type="domain" description="Cyclic nucleotide-binding" evidence="4">
    <location>
        <begin position="16"/>
        <end position="137"/>
    </location>
</feature>
<sequence>MQKNHSPLACLSKAEIFRNLPVELREKLVPISAHQEFFPKGSLIRQPFDGKDGMLVMDKGHAKVYSLNEDGKEVVLGTLNKGDSEGQEHLFSDQSRENYVQATTDTWVCSMTRKDFQKLLHETPDLALNLLNDFGQRLITVEQNTVRRNSMDAKERIMAHLEDLEKKQGTMTVTLQLKKKDLASYLGITPETFSRKLKELEKDGRIQVKGKKITLL</sequence>
<dbReference type="SMART" id="SM00100">
    <property type="entry name" value="cNMP"/>
    <property type="match status" value="1"/>
</dbReference>
<evidence type="ECO:0000259" key="5">
    <source>
        <dbReference type="PROSITE" id="PS51063"/>
    </source>
</evidence>
<dbReference type="CDD" id="cd00092">
    <property type="entry name" value="HTH_CRP"/>
    <property type="match status" value="1"/>
</dbReference>
<protein>
    <submittedName>
        <fullName evidence="6">Crp/Fnr family transcriptional regulator</fullName>
    </submittedName>
</protein>
<dbReference type="Gene3D" id="1.10.10.10">
    <property type="entry name" value="Winged helix-like DNA-binding domain superfamily/Winged helix DNA-binding domain"/>
    <property type="match status" value="1"/>
</dbReference>
<keyword evidence="2" id="KW-0238">DNA-binding</keyword>
<dbReference type="InterPro" id="IPR050397">
    <property type="entry name" value="Env_Response_Regulators"/>
</dbReference>
<dbReference type="Pfam" id="PF00027">
    <property type="entry name" value="cNMP_binding"/>
    <property type="match status" value="1"/>
</dbReference>
<dbReference type="InterPro" id="IPR036390">
    <property type="entry name" value="WH_DNA-bd_sf"/>
</dbReference>
<evidence type="ECO:0000256" key="1">
    <source>
        <dbReference type="ARBA" id="ARBA00023015"/>
    </source>
</evidence>
<evidence type="ECO:0000256" key="3">
    <source>
        <dbReference type="ARBA" id="ARBA00023163"/>
    </source>
</evidence>
<dbReference type="GO" id="GO:0005829">
    <property type="term" value="C:cytosol"/>
    <property type="evidence" value="ECO:0007669"/>
    <property type="project" value="TreeGrafter"/>
</dbReference>
<dbReference type="AlphaFoldDB" id="A0A437SX42"/>
<dbReference type="PANTHER" id="PTHR24567:SF26">
    <property type="entry name" value="REGULATORY PROTEIN YEIL"/>
    <property type="match status" value="1"/>
</dbReference>
<keyword evidence="3" id="KW-0804">Transcription</keyword>
<dbReference type="SUPFAM" id="SSF46785">
    <property type="entry name" value="Winged helix' DNA-binding domain"/>
    <property type="match status" value="1"/>
</dbReference>
<feature type="domain" description="HTH crp-type" evidence="5">
    <location>
        <begin position="151"/>
        <end position="216"/>
    </location>
</feature>
<dbReference type="InterPro" id="IPR036388">
    <property type="entry name" value="WH-like_DNA-bd_sf"/>
</dbReference>